<dbReference type="Proteomes" id="UP000831947">
    <property type="component" value="Chromosome"/>
</dbReference>
<dbReference type="Gene3D" id="3.40.50.1000">
    <property type="entry name" value="HAD superfamily/HAD-like"/>
    <property type="match status" value="1"/>
</dbReference>
<organism evidence="1 2">
    <name type="scientific">Bombilactobacillus thymidiniphilus</name>
    <dbReference type="NCBI Taxonomy" id="2923363"/>
    <lineage>
        <taxon>Bacteria</taxon>
        <taxon>Bacillati</taxon>
        <taxon>Bacillota</taxon>
        <taxon>Bacilli</taxon>
        <taxon>Lactobacillales</taxon>
        <taxon>Lactobacillaceae</taxon>
        <taxon>Bombilactobacillus</taxon>
    </lineage>
</organism>
<dbReference type="Pfam" id="PF09419">
    <property type="entry name" value="PGP_phosphatase"/>
    <property type="match status" value="1"/>
</dbReference>
<protein>
    <submittedName>
        <fullName evidence="1">YqeG family HAD IIIA-type phosphatase</fullName>
    </submittedName>
</protein>
<dbReference type="SUPFAM" id="SSF56784">
    <property type="entry name" value="HAD-like"/>
    <property type="match status" value="1"/>
</dbReference>
<reference evidence="1 2" key="1">
    <citation type="journal article" date="2022" name="Int. J. Syst. Evol. Microbiol.">
        <title>Apilactobacillus apisilvae sp. nov., Nicolia spurrieriana gen. nov. sp. nov., Bombilactobacillus folatiphilus sp. nov. and Bombilactobacillus thymidiniphilus sp. nov., four new lactic acid bacterial isolates from stingless bees Tetragonula carbonaria and Austroplebeia australis.</title>
        <authorList>
            <person name="Oliphant S.A."/>
            <person name="Watson-Haigh N.S."/>
            <person name="Sumby K.M."/>
            <person name="Gardner J."/>
            <person name="Groom S."/>
            <person name="Jiranek V."/>
        </authorList>
    </citation>
    <scope>NUCLEOTIDE SEQUENCE [LARGE SCALE GENOMIC DNA]</scope>
    <source>
        <strain evidence="1 2">SG4_A1</strain>
    </source>
</reference>
<dbReference type="NCBIfam" id="TIGR01662">
    <property type="entry name" value="HAD-SF-IIIA"/>
    <property type="match status" value="1"/>
</dbReference>
<name>A0ABY4PCM1_9LACO</name>
<dbReference type="InterPro" id="IPR023214">
    <property type="entry name" value="HAD_sf"/>
</dbReference>
<gene>
    <name evidence="1" type="ORF">MOO47_06200</name>
</gene>
<proteinExistence type="predicted"/>
<keyword evidence="2" id="KW-1185">Reference proteome</keyword>
<dbReference type="InterPro" id="IPR027706">
    <property type="entry name" value="PGP_Pase"/>
</dbReference>
<sequence>MDILGLFKPTMMVDQIMQIDAQEFVNQGIKVVLSDLDNTLVPWNKEDRQSDQLITWMQQLQDHGIELVIVSNNSAERVQRALTGIDIKIVARALKPLPFELRNYLKNQKIDPATAVMVGDQLMTDIMAGNLAGVKTILVHPLVPTDSKKTRVNRFFERPILKINSWLHPNLKWRQHLND</sequence>
<evidence type="ECO:0000313" key="1">
    <source>
        <dbReference type="EMBL" id="UQS83365.1"/>
    </source>
</evidence>
<evidence type="ECO:0000313" key="2">
    <source>
        <dbReference type="Proteomes" id="UP000831947"/>
    </source>
</evidence>
<dbReference type="PANTHER" id="PTHR19288">
    <property type="entry name" value="4-NITROPHENYLPHOSPHATASE-RELATED"/>
    <property type="match status" value="1"/>
</dbReference>
<dbReference type="InterPro" id="IPR010021">
    <property type="entry name" value="PGPP1/Gep4"/>
</dbReference>
<dbReference type="EMBL" id="CP093365">
    <property type="protein sequence ID" value="UQS83365.1"/>
    <property type="molecule type" value="Genomic_DNA"/>
</dbReference>
<dbReference type="PANTHER" id="PTHR19288:SF25">
    <property type="entry name" value="PHOSPHATIDYLGLYCEROPHOSPHATASE GEP4, MITOCHONDRIAL"/>
    <property type="match status" value="1"/>
</dbReference>
<dbReference type="RefSeq" id="WP_249512591.1">
    <property type="nucleotide sequence ID" value="NZ_CP093365.1"/>
</dbReference>
<accession>A0ABY4PCM1</accession>
<dbReference type="InterPro" id="IPR036412">
    <property type="entry name" value="HAD-like_sf"/>
</dbReference>
<dbReference type="InterPro" id="IPR006549">
    <property type="entry name" value="HAD-SF_hydro_IIIA"/>
</dbReference>
<dbReference type="NCBIfam" id="TIGR01668">
    <property type="entry name" value="YqeG_hyp_ppase"/>
    <property type="match status" value="1"/>
</dbReference>